<evidence type="ECO:0000256" key="1">
    <source>
        <dbReference type="SAM" id="MobiDB-lite"/>
    </source>
</evidence>
<sequence length="229" mass="25273">MTGPFDSLKKLLGLQSTALSARGSDQNRVPIPASSPSAGSTSFPLPHGTDWTWRPELWCTELMKPEIDTANFGAKLGAELKLFHDCTQAEIALRQIQISTGPNTEGYGLSVDVAKFDGSFLSLVLDLPQDALTGLQNRHVVRVAMKADLSSPLDIFTRLNIKHGPNTEQLVRQIALSDEEAIAEFDLGYSDLNEQRLERAWVDLIVNKPEGRTLTVQDLTLCRYPRAEI</sequence>
<dbReference type="Pfam" id="PF20086">
    <property type="entry name" value="DUF6478"/>
    <property type="match status" value="1"/>
</dbReference>
<dbReference type="Proteomes" id="UP000193061">
    <property type="component" value="Unassembled WGS sequence"/>
</dbReference>
<proteinExistence type="predicted"/>
<name>A0A1X6YEY6_9RHOB</name>
<gene>
    <name evidence="2" type="ORF">ROA7450_00618</name>
</gene>
<dbReference type="EMBL" id="FWFX01000002">
    <property type="protein sequence ID" value="SLN19420.1"/>
    <property type="molecule type" value="Genomic_DNA"/>
</dbReference>
<reference evidence="2 3" key="1">
    <citation type="submission" date="2017-03" db="EMBL/GenBank/DDBJ databases">
        <authorList>
            <person name="Afonso C.L."/>
            <person name="Miller P.J."/>
            <person name="Scott M.A."/>
            <person name="Spackman E."/>
            <person name="Goraichik I."/>
            <person name="Dimitrov K.M."/>
            <person name="Suarez D.L."/>
            <person name="Swayne D.E."/>
        </authorList>
    </citation>
    <scope>NUCLEOTIDE SEQUENCE [LARGE SCALE GENOMIC DNA]</scope>
    <source>
        <strain evidence="2 3">CECT 7450</strain>
    </source>
</reference>
<dbReference type="AlphaFoldDB" id="A0A1X6YEY6"/>
<evidence type="ECO:0000313" key="3">
    <source>
        <dbReference type="Proteomes" id="UP000193061"/>
    </source>
</evidence>
<feature type="compositionally biased region" description="Polar residues" evidence="1">
    <location>
        <begin position="34"/>
        <end position="43"/>
    </location>
</feature>
<feature type="region of interest" description="Disordered" evidence="1">
    <location>
        <begin position="23"/>
        <end position="45"/>
    </location>
</feature>
<protein>
    <submittedName>
        <fullName evidence="2">Uncharacterized protein</fullName>
    </submittedName>
</protein>
<evidence type="ECO:0000313" key="2">
    <source>
        <dbReference type="EMBL" id="SLN19420.1"/>
    </source>
</evidence>
<dbReference type="InterPro" id="IPR045514">
    <property type="entry name" value="DUF6478"/>
</dbReference>
<keyword evidence="3" id="KW-1185">Reference proteome</keyword>
<accession>A0A1X6YEY6</accession>
<organism evidence="2 3">
    <name type="scientific">Roseovarius albus</name>
    <dbReference type="NCBI Taxonomy" id="1247867"/>
    <lineage>
        <taxon>Bacteria</taxon>
        <taxon>Pseudomonadati</taxon>
        <taxon>Pseudomonadota</taxon>
        <taxon>Alphaproteobacteria</taxon>
        <taxon>Rhodobacterales</taxon>
        <taxon>Roseobacteraceae</taxon>
        <taxon>Roseovarius</taxon>
    </lineage>
</organism>
<dbReference type="RefSeq" id="WP_234999405.1">
    <property type="nucleotide sequence ID" value="NZ_FWFX01000002.1"/>
</dbReference>